<evidence type="ECO:0000313" key="1">
    <source>
        <dbReference type="EMBL" id="TDE69708.1"/>
    </source>
</evidence>
<protein>
    <submittedName>
        <fullName evidence="1">Uncharacterized protein</fullName>
    </submittedName>
</protein>
<dbReference type="Proteomes" id="UP000295231">
    <property type="component" value="Unassembled WGS sequence"/>
</dbReference>
<name>A0A4R5G2Z1_9STRE</name>
<accession>A0A4R5G2Z1</accession>
<comment type="caution">
    <text evidence="1">The sequence shown here is derived from an EMBL/GenBank/DDBJ whole genome shotgun (WGS) entry which is preliminary data.</text>
</comment>
<dbReference type="EMBL" id="SJWY01000305">
    <property type="protein sequence ID" value="TDE69708.1"/>
    <property type="molecule type" value="Genomic_DNA"/>
</dbReference>
<gene>
    <name evidence="1" type="ORF">E0E04_08770</name>
</gene>
<keyword evidence="2" id="KW-1185">Reference proteome</keyword>
<sequence length="101" mass="12256">MTIETKMLKPINEIHFDELKELISEYREIKNVLRYNEPRYELYVYDEVIMASEWVNKKLVELLEKRLEILESELNLLGYTFEDEPKEWQYHVNALGGEDDE</sequence>
<dbReference type="RefSeq" id="WP_132870020.1">
    <property type="nucleotide sequence ID" value="NZ_SJWY01000305.1"/>
</dbReference>
<evidence type="ECO:0000313" key="2">
    <source>
        <dbReference type="Proteomes" id="UP000295231"/>
    </source>
</evidence>
<proteinExistence type="predicted"/>
<organism evidence="1 2">
    <name type="scientific">Streptococcus vicugnae</name>
    <dbReference type="NCBI Taxonomy" id="2740579"/>
    <lineage>
        <taxon>Bacteria</taxon>
        <taxon>Bacillati</taxon>
        <taxon>Bacillota</taxon>
        <taxon>Bacilli</taxon>
        <taxon>Lactobacillales</taxon>
        <taxon>Streptococcaceae</taxon>
        <taxon>Streptococcus</taxon>
    </lineage>
</organism>
<dbReference type="AlphaFoldDB" id="A0A4R5G2Z1"/>
<reference evidence="1 2" key="1">
    <citation type="submission" date="2019-03" db="EMBL/GenBank/DDBJ databases">
        <authorList>
            <person name="Fan P."/>
        </authorList>
    </citation>
    <scope>NUCLEOTIDE SEQUENCE [LARGE SCALE GENOMIC DNA]</scope>
    <source>
        <strain evidence="1 2">KCJ4950</strain>
    </source>
</reference>